<proteinExistence type="predicted"/>
<evidence type="ECO:0000259" key="1">
    <source>
        <dbReference type="PROSITE" id="PS51035"/>
    </source>
</evidence>
<organism evidence="2 3">
    <name type="scientific">Hebeloma cylindrosporum</name>
    <dbReference type="NCBI Taxonomy" id="76867"/>
    <lineage>
        <taxon>Eukaryota</taxon>
        <taxon>Fungi</taxon>
        <taxon>Dikarya</taxon>
        <taxon>Basidiomycota</taxon>
        <taxon>Agaricomycotina</taxon>
        <taxon>Agaricomycetes</taxon>
        <taxon>Agaricomycetidae</taxon>
        <taxon>Agaricales</taxon>
        <taxon>Agaricineae</taxon>
        <taxon>Hymenogastraceae</taxon>
        <taxon>Hebeloma</taxon>
    </lineage>
</organism>
<dbReference type="Proteomes" id="UP000053424">
    <property type="component" value="Unassembled WGS sequence"/>
</dbReference>
<dbReference type="STRING" id="686832.A0A0C2YW58"/>
<dbReference type="SUPFAM" id="SSF54236">
    <property type="entry name" value="Ubiquitin-like"/>
    <property type="match status" value="1"/>
</dbReference>
<reference evidence="3" key="2">
    <citation type="submission" date="2015-01" db="EMBL/GenBank/DDBJ databases">
        <title>Evolutionary Origins and Diversification of the Mycorrhizal Mutualists.</title>
        <authorList>
            <consortium name="DOE Joint Genome Institute"/>
            <consortium name="Mycorrhizal Genomics Consortium"/>
            <person name="Kohler A."/>
            <person name="Kuo A."/>
            <person name="Nagy L.G."/>
            <person name="Floudas D."/>
            <person name="Copeland A."/>
            <person name="Barry K.W."/>
            <person name="Cichocki N."/>
            <person name="Veneault-Fourrey C."/>
            <person name="LaButti K."/>
            <person name="Lindquist E.A."/>
            <person name="Lipzen A."/>
            <person name="Lundell T."/>
            <person name="Morin E."/>
            <person name="Murat C."/>
            <person name="Riley R."/>
            <person name="Ohm R."/>
            <person name="Sun H."/>
            <person name="Tunlid A."/>
            <person name="Henrissat B."/>
            <person name="Grigoriev I.V."/>
            <person name="Hibbett D.S."/>
            <person name="Martin F."/>
        </authorList>
    </citation>
    <scope>NUCLEOTIDE SEQUENCE [LARGE SCALE GENOMIC DNA]</scope>
    <source>
        <strain evidence="3">h7</strain>
    </source>
</reference>
<dbReference type="SMART" id="SM00264">
    <property type="entry name" value="BAG"/>
    <property type="match status" value="1"/>
</dbReference>
<keyword evidence="3" id="KW-1185">Reference proteome</keyword>
<dbReference type="GO" id="GO:0051087">
    <property type="term" value="F:protein-folding chaperone binding"/>
    <property type="evidence" value="ECO:0007669"/>
    <property type="project" value="InterPro"/>
</dbReference>
<dbReference type="OrthoDB" id="417450at2759"/>
<dbReference type="Pfam" id="PF02179">
    <property type="entry name" value="BAG"/>
    <property type="match status" value="1"/>
</dbReference>
<dbReference type="PROSITE" id="PS51035">
    <property type="entry name" value="BAG"/>
    <property type="match status" value="1"/>
</dbReference>
<evidence type="ECO:0000313" key="2">
    <source>
        <dbReference type="EMBL" id="KIM45212.1"/>
    </source>
</evidence>
<dbReference type="HOGENOM" id="CLU_082772_0_0_1"/>
<dbReference type="InterPro" id="IPR029071">
    <property type="entry name" value="Ubiquitin-like_domsf"/>
</dbReference>
<gene>
    <name evidence="2" type="ORF">M413DRAFT_24455</name>
</gene>
<feature type="domain" description="BAG" evidence="1">
    <location>
        <begin position="120"/>
        <end position="172"/>
    </location>
</feature>
<evidence type="ECO:0000313" key="3">
    <source>
        <dbReference type="Proteomes" id="UP000053424"/>
    </source>
</evidence>
<protein>
    <recommendedName>
        <fullName evidence="1">BAG domain-containing protein</fullName>
    </recommendedName>
</protein>
<accession>A0A0C2YW58</accession>
<dbReference type="InterPro" id="IPR003103">
    <property type="entry name" value="BAG_domain"/>
</dbReference>
<dbReference type="EMBL" id="KN831772">
    <property type="protein sequence ID" value="KIM45212.1"/>
    <property type="molecule type" value="Genomic_DNA"/>
</dbReference>
<dbReference type="Gene3D" id="1.20.58.120">
    <property type="entry name" value="BAG domain"/>
    <property type="match status" value="1"/>
</dbReference>
<dbReference type="SUPFAM" id="SSF63491">
    <property type="entry name" value="BAG domain"/>
    <property type="match status" value="1"/>
</dbReference>
<name>A0A0C2YW58_HEBCY</name>
<sequence>MLVTVRWGRDRFQFELPAPDTQLAALRHSIALHTHLNVFHLVHDGAVMADDSAPISLYHLRPNSTISIVTDHNDIPTPARNSEQAQIAAIAAELAAVRNDLVPPHTQFLHDLSTKPRAALSKEHLRLAELLLQALLRVDGITPEHDWDAARAERKAAVKEIQGLLDKIDDAWSA</sequence>
<dbReference type="AlphaFoldDB" id="A0A0C2YW58"/>
<reference evidence="2 3" key="1">
    <citation type="submission" date="2014-04" db="EMBL/GenBank/DDBJ databases">
        <authorList>
            <consortium name="DOE Joint Genome Institute"/>
            <person name="Kuo A."/>
            <person name="Gay G."/>
            <person name="Dore J."/>
            <person name="Kohler A."/>
            <person name="Nagy L.G."/>
            <person name="Floudas D."/>
            <person name="Copeland A."/>
            <person name="Barry K.W."/>
            <person name="Cichocki N."/>
            <person name="Veneault-Fourrey C."/>
            <person name="LaButti K."/>
            <person name="Lindquist E.A."/>
            <person name="Lipzen A."/>
            <person name="Lundell T."/>
            <person name="Morin E."/>
            <person name="Murat C."/>
            <person name="Sun H."/>
            <person name="Tunlid A."/>
            <person name="Henrissat B."/>
            <person name="Grigoriev I.V."/>
            <person name="Hibbett D.S."/>
            <person name="Martin F."/>
            <person name="Nordberg H.P."/>
            <person name="Cantor M.N."/>
            <person name="Hua S.X."/>
        </authorList>
    </citation>
    <scope>NUCLEOTIDE SEQUENCE [LARGE SCALE GENOMIC DNA]</scope>
    <source>
        <strain evidence="3">h7</strain>
    </source>
</reference>
<dbReference type="InterPro" id="IPR036533">
    <property type="entry name" value="BAG_dom_sf"/>
</dbReference>